<protein>
    <submittedName>
        <fullName evidence="1">Uncharacterized protein</fullName>
    </submittedName>
</protein>
<dbReference type="AlphaFoldDB" id="A0A0F9L8S5"/>
<gene>
    <name evidence="1" type="ORF">LCGC14_1610190</name>
</gene>
<comment type="caution">
    <text evidence="1">The sequence shown here is derived from an EMBL/GenBank/DDBJ whole genome shotgun (WGS) entry which is preliminary data.</text>
</comment>
<dbReference type="EMBL" id="LAZR01013026">
    <property type="protein sequence ID" value="KKM23925.1"/>
    <property type="molecule type" value="Genomic_DNA"/>
</dbReference>
<sequence>MLTRLQPQSNTRTWMPAYRYSYDHDRIPTKLKIEPYRYFYDFPQHLLPLGVTGAV</sequence>
<reference evidence="1" key="1">
    <citation type="journal article" date="2015" name="Nature">
        <title>Complex archaea that bridge the gap between prokaryotes and eukaryotes.</title>
        <authorList>
            <person name="Spang A."/>
            <person name="Saw J.H."/>
            <person name="Jorgensen S.L."/>
            <person name="Zaremba-Niedzwiedzka K."/>
            <person name="Martijn J."/>
            <person name="Lind A.E."/>
            <person name="van Eijk R."/>
            <person name="Schleper C."/>
            <person name="Guy L."/>
            <person name="Ettema T.J."/>
        </authorList>
    </citation>
    <scope>NUCLEOTIDE SEQUENCE</scope>
</reference>
<accession>A0A0F9L8S5</accession>
<proteinExistence type="predicted"/>
<evidence type="ECO:0000313" key="1">
    <source>
        <dbReference type="EMBL" id="KKM23925.1"/>
    </source>
</evidence>
<organism evidence="1">
    <name type="scientific">marine sediment metagenome</name>
    <dbReference type="NCBI Taxonomy" id="412755"/>
    <lineage>
        <taxon>unclassified sequences</taxon>
        <taxon>metagenomes</taxon>
        <taxon>ecological metagenomes</taxon>
    </lineage>
</organism>
<name>A0A0F9L8S5_9ZZZZ</name>